<name>A0A833WJF3_PHYIN</name>
<keyword evidence="2" id="KW-1185">Reference proteome</keyword>
<sequence length="75" mass="8138">MAQCKTCRLISNLSAAGVDSKLHRVLLEDSVWSGLIAKADANTGMIQFEEFIVNFDDACDLAPTSEGDIVHLDKV</sequence>
<gene>
    <name evidence="1" type="ORF">GN244_ATG10087</name>
</gene>
<dbReference type="EMBL" id="WSZM01000232">
    <property type="protein sequence ID" value="KAF4037760.1"/>
    <property type="molecule type" value="Genomic_DNA"/>
</dbReference>
<dbReference type="AlphaFoldDB" id="A0A833WJF3"/>
<protein>
    <submittedName>
        <fullName evidence="1">Uncharacterized protein</fullName>
    </submittedName>
</protein>
<evidence type="ECO:0000313" key="1">
    <source>
        <dbReference type="EMBL" id="KAF4037760.1"/>
    </source>
</evidence>
<reference evidence="1" key="1">
    <citation type="submission" date="2020-04" db="EMBL/GenBank/DDBJ databases">
        <title>Hybrid Assembly of Korean Phytophthora infestans isolates.</title>
        <authorList>
            <person name="Prokchorchik M."/>
            <person name="Lee Y."/>
            <person name="Seo J."/>
            <person name="Cho J.-H."/>
            <person name="Park Y.-E."/>
            <person name="Jang D.-C."/>
            <person name="Im J.-S."/>
            <person name="Choi J.-G."/>
            <person name="Park H.-J."/>
            <person name="Lee G.-B."/>
            <person name="Lee Y.-G."/>
            <person name="Hong S.-Y."/>
            <person name="Cho K."/>
            <person name="Sohn K.H."/>
        </authorList>
    </citation>
    <scope>NUCLEOTIDE SEQUENCE</scope>
    <source>
        <strain evidence="1">KR_1_A1</strain>
    </source>
</reference>
<dbReference type="Proteomes" id="UP000602510">
    <property type="component" value="Unassembled WGS sequence"/>
</dbReference>
<evidence type="ECO:0000313" key="2">
    <source>
        <dbReference type="Proteomes" id="UP000602510"/>
    </source>
</evidence>
<proteinExistence type="predicted"/>
<accession>A0A833WJF3</accession>
<organism evidence="1 2">
    <name type="scientific">Phytophthora infestans</name>
    <name type="common">Potato late blight agent</name>
    <name type="synonym">Botrytis infestans</name>
    <dbReference type="NCBI Taxonomy" id="4787"/>
    <lineage>
        <taxon>Eukaryota</taxon>
        <taxon>Sar</taxon>
        <taxon>Stramenopiles</taxon>
        <taxon>Oomycota</taxon>
        <taxon>Peronosporomycetes</taxon>
        <taxon>Peronosporales</taxon>
        <taxon>Peronosporaceae</taxon>
        <taxon>Phytophthora</taxon>
    </lineage>
</organism>
<comment type="caution">
    <text evidence="1">The sequence shown here is derived from an EMBL/GenBank/DDBJ whole genome shotgun (WGS) entry which is preliminary data.</text>
</comment>